<dbReference type="InterPro" id="IPR003615">
    <property type="entry name" value="HNH_nuc"/>
</dbReference>
<dbReference type="AlphaFoldDB" id="A0A062V3R8"/>
<dbReference type="Gene3D" id="1.10.30.50">
    <property type="match status" value="1"/>
</dbReference>
<dbReference type="Proteomes" id="UP000027100">
    <property type="component" value="Unassembled WGS sequence"/>
</dbReference>
<evidence type="ECO:0000259" key="1">
    <source>
        <dbReference type="Pfam" id="PF01844"/>
    </source>
</evidence>
<protein>
    <recommendedName>
        <fullName evidence="1">HNH domain-containing protein</fullName>
    </recommendedName>
</protein>
<reference evidence="2 3" key="1">
    <citation type="journal article" date="2014" name="Antonie Van Leeuwenhoek">
        <title>Hyphomonas beringensis sp. nov. and Hyphomonas chukchiensis sp. nov., isolated from surface seawater of the Bering Sea and Chukchi Sea.</title>
        <authorList>
            <person name="Li C."/>
            <person name="Lai Q."/>
            <person name="Li G."/>
            <person name="Dong C."/>
            <person name="Wang J."/>
            <person name="Liao Y."/>
            <person name="Shao Z."/>
        </authorList>
    </citation>
    <scope>NUCLEOTIDE SEQUENCE [LARGE SCALE GENOMIC DNA]</scope>
    <source>
        <strain evidence="2 3">PS728</strain>
    </source>
</reference>
<dbReference type="GO" id="GO:0003676">
    <property type="term" value="F:nucleic acid binding"/>
    <property type="evidence" value="ECO:0007669"/>
    <property type="project" value="InterPro"/>
</dbReference>
<dbReference type="GO" id="GO:0004519">
    <property type="term" value="F:endonuclease activity"/>
    <property type="evidence" value="ECO:0007669"/>
    <property type="project" value="InterPro"/>
</dbReference>
<evidence type="ECO:0000313" key="3">
    <source>
        <dbReference type="Proteomes" id="UP000027100"/>
    </source>
</evidence>
<feature type="domain" description="HNH" evidence="1">
    <location>
        <begin position="24"/>
        <end position="81"/>
    </location>
</feature>
<dbReference type="GO" id="GO:0008270">
    <property type="term" value="F:zinc ion binding"/>
    <property type="evidence" value="ECO:0007669"/>
    <property type="project" value="InterPro"/>
</dbReference>
<keyword evidence="3" id="KW-1185">Reference proteome</keyword>
<gene>
    <name evidence="2" type="ORF">HPO_19282</name>
</gene>
<dbReference type="CDD" id="cd00085">
    <property type="entry name" value="HNHc"/>
    <property type="match status" value="1"/>
</dbReference>
<dbReference type="RefSeq" id="WP_035602837.1">
    <property type="nucleotide sequence ID" value="NZ_ARYM01000052.1"/>
</dbReference>
<dbReference type="EMBL" id="ARYM01000052">
    <property type="protein sequence ID" value="KCZ96001.1"/>
    <property type="molecule type" value="Genomic_DNA"/>
</dbReference>
<dbReference type="OrthoDB" id="7321232at2"/>
<organism evidence="2 3">
    <name type="scientific">Hyphomonas polymorpha PS728</name>
    <dbReference type="NCBI Taxonomy" id="1280954"/>
    <lineage>
        <taxon>Bacteria</taxon>
        <taxon>Pseudomonadati</taxon>
        <taxon>Pseudomonadota</taxon>
        <taxon>Alphaproteobacteria</taxon>
        <taxon>Hyphomonadales</taxon>
        <taxon>Hyphomonadaceae</taxon>
        <taxon>Hyphomonas</taxon>
    </lineage>
</organism>
<dbReference type="InterPro" id="IPR002711">
    <property type="entry name" value="HNH"/>
</dbReference>
<comment type="caution">
    <text evidence="2">The sequence shown here is derived from an EMBL/GenBank/DDBJ whole genome shotgun (WGS) entry which is preliminary data.</text>
</comment>
<sequence>MSQPFAPPETALFNTLWESQGGQCALCGRPMPRHRFEVAHATLWKKQRPSFDHILAKARGGSDRPENLQLAHAACNWRKGRG</sequence>
<name>A0A062V3R8_9PROT</name>
<dbReference type="eggNOG" id="COG1403">
    <property type="taxonomic scope" value="Bacteria"/>
</dbReference>
<dbReference type="Pfam" id="PF01844">
    <property type="entry name" value="HNH"/>
    <property type="match status" value="1"/>
</dbReference>
<proteinExistence type="predicted"/>
<evidence type="ECO:0000313" key="2">
    <source>
        <dbReference type="EMBL" id="KCZ96001.1"/>
    </source>
</evidence>
<dbReference type="PATRIC" id="fig|1280954.3.peg.3867"/>
<dbReference type="STRING" id="1280954.HPO_19282"/>
<accession>A0A062V3R8</accession>